<protein>
    <recommendedName>
        <fullName evidence="3">Integrase catalytic domain-containing protein</fullName>
    </recommendedName>
</protein>
<dbReference type="EMBL" id="JBHSMP010000007">
    <property type="protein sequence ID" value="MFC5427890.1"/>
    <property type="molecule type" value="Genomic_DNA"/>
</dbReference>
<keyword evidence="2" id="KW-1185">Reference proteome</keyword>
<gene>
    <name evidence="1" type="ORF">ACFPTO_03560</name>
</gene>
<organism evidence="1 2">
    <name type="scientific">Paraburkholderia denitrificans</name>
    <dbReference type="NCBI Taxonomy" id="694025"/>
    <lineage>
        <taxon>Bacteria</taxon>
        <taxon>Pseudomonadati</taxon>
        <taxon>Pseudomonadota</taxon>
        <taxon>Betaproteobacteria</taxon>
        <taxon>Burkholderiales</taxon>
        <taxon>Burkholderiaceae</taxon>
        <taxon>Paraburkholderia</taxon>
    </lineage>
</organism>
<dbReference type="Proteomes" id="UP001596103">
    <property type="component" value="Unassembled WGS sequence"/>
</dbReference>
<reference evidence="2" key="1">
    <citation type="journal article" date="2019" name="Int. J. Syst. Evol. Microbiol.">
        <title>The Global Catalogue of Microorganisms (GCM) 10K type strain sequencing project: providing services to taxonomists for standard genome sequencing and annotation.</title>
        <authorList>
            <consortium name="The Broad Institute Genomics Platform"/>
            <consortium name="The Broad Institute Genome Sequencing Center for Infectious Disease"/>
            <person name="Wu L."/>
            <person name="Ma J."/>
        </authorList>
    </citation>
    <scope>NUCLEOTIDE SEQUENCE [LARGE SCALE GENOMIC DNA]</scope>
    <source>
        <strain evidence="2">CCUG 56042</strain>
    </source>
</reference>
<dbReference type="RefSeq" id="WP_377709508.1">
    <property type="nucleotide sequence ID" value="NZ_JBHSMP010000007.1"/>
</dbReference>
<evidence type="ECO:0008006" key="3">
    <source>
        <dbReference type="Google" id="ProtNLM"/>
    </source>
</evidence>
<proteinExistence type="predicted"/>
<comment type="caution">
    <text evidence="1">The sequence shown here is derived from an EMBL/GenBank/DDBJ whole genome shotgun (WGS) entry which is preliminary data.</text>
</comment>
<accession>A0ABW0J4C3</accession>
<name>A0ABW0J4C3_9BURK</name>
<evidence type="ECO:0000313" key="2">
    <source>
        <dbReference type="Proteomes" id="UP001596103"/>
    </source>
</evidence>
<evidence type="ECO:0000313" key="1">
    <source>
        <dbReference type="EMBL" id="MFC5427890.1"/>
    </source>
</evidence>
<sequence>MKKGFAEQQILAGVIVAPWHRGHNEHRPHRALSYLSPVEGMANHRATAATHVRCEINPLNCLLEWIVQMQLSLMAARI</sequence>